<evidence type="ECO:0000256" key="1">
    <source>
        <dbReference type="ARBA" id="ARBA00022679"/>
    </source>
</evidence>
<dbReference type="OrthoDB" id="9796381at2"/>
<proteinExistence type="predicted"/>
<protein>
    <submittedName>
        <fullName evidence="4">GNAT family N-acetyltransferase</fullName>
    </submittedName>
</protein>
<dbReference type="InterPro" id="IPR050832">
    <property type="entry name" value="Bact_Acetyltransf"/>
</dbReference>
<dbReference type="RefSeq" id="WP_146932521.1">
    <property type="nucleotide sequence ID" value="NZ_CBCSHZ010000013.1"/>
</dbReference>
<dbReference type="InterPro" id="IPR000182">
    <property type="entry name" value="GNAT_dom"/>
</dbReference>
<dbReference type="CDD" id="cd04301">
    <property type="entry name" value="NAT_SF"/>
    <property type="match status" value="1"/>
</dbReference>
<evidence type="ECO:0000313" key="5">
    <source>
        <dbReference type="Proteomes" id="UP000321367"/>
    </source>
</evidence>
<name>A0A5C6ZSN1_9FLAO</name>
<dbReference type="SUPFAM" id="SSF55729">
    <property type="entry name" value="Acyl-CoA N-acyltransferases (Nat)"/>
    <property type="match status" value="1"/>
</dbReference>
<keyword evidence="1 4" id="KW-0808">Transferase</keyword>
<feature type="domain" description="N-acetyltransferase" evidence="3">
    <location>
        <begin position="1"/>
        <end position="167"/>
    </location>
</feature>
<dbReference type="Pfam" id="PF00583">
    <property type="entry name" value="Acetyltransf_1"/>
    <property type="match status" value="1"/>
</dbReference>
<keyword evidence="5" id="KW-1185">Reference proteome</keyword>
<evidence type="ECO:0000256" key="2">
    <source>
        <dbReference type="ARBA" id="ARBA00023315"/>
    </source>
</evidence>
<dbReference type="Proteomes" id="UP000321367">
    <property type="component" value="Unassembled WGS sequence"/>
</dbReference>
<accession>A0A5C6ZSN1</accession>
<dbReference type="EMBL" id="VORY01000010">
    <property type="protein sequence ID" value="TXD93494.1"/>
    <property type="molecule type" value="Genomic_DNA"/>
</dbReference>
<gene>
    <name evidence="4" type="ORF">ES724_09755</name>
</gene>
<keyword evidence="2" id="KW-0012">Acyltransferase</keyword>
<sequence length="167" mass="19732">MKIRQAYQEDLLKAKKLTEACAVGMQQLGIFQWNEHYPSLEKLQQDIDQKELYVLEENDQIIGIIVLSEIMDEEYINVSWLTPSQKNLYIHRLAIHPDSWGKGFGQKLMDFAEEFARNLGYKSIRLDTFSLNKRNQNFYEARGYQKLEDIYFPKQSAAPFHCYELIL</sequence>
<dbReference type="PROSITE" id="PS51186">
    <property type="entry name" value="GNAT"/>
    <property type="match status" value="1"/>
</dbReference>
<dbReference type="InterPro" id="IPR016181">
    <property type="entry name" value="Acyl_CoA_acyltransferase"/>
</dbReference>
<evidence type="ECO:0000259" key="3">
    <source>
        <dbReference type="PROSITE" id="PS51186"/>
    </source>
</evidence>
<organism evidence="4 5">
    <name type="scientific">Gillisia hiemivivida</name>
    <dbReference type="NCBI Taxonomy" id="291190"/>
    <lineage>
        <taxon>Bacteria</taxon>
        <taxon>Pseudomonadati</taxon>
        <taxon>Bacteroidota</taxon>
        <taxon>Flavobacteriia</taxon>
        <taxon>Flavobacteriales</taxon>
        <taxon>Flavobacteriaceae</taxon>
        <taxon>Gillisia</taxon>
    </lineage>
</organism>
<dbReference type="GO" id="GO:0016747">
    <property type="term" value="F:acyltransferase activity, transferring groups other than amino-acyl groups"/>
    <property type="evidence" value="ECO:0007669"/>
    <property type="project" value="InterPro"/>
</dbReference>
<reference evidence="4 5" key="1">
    <citation type="submission" date="2019-08" db="EMBL/GenBank/DDBJ databases">
        <title>Genome sequence of Gillisia hiemivivida IC154 (type strain).</title>
        <authorList>
            <person name="Bowman J.P."/>
        </authorList>
    </citation>
    <scope>NUCLEOTIDE SEQUENCE [LARGE SCALE GENOMIC DNA]</scope>
    <source>
        <strain evidence="4 5">IC154</strain>
    </source>
</reference>
<dbReference type="Gene3D" id="3.40.630.30">
    <property type="match status" value="1"/>
</dbReference>
<comment type="caution">
    <text evidence="4">The sequence shown here is derived from an EMBL/GenBank/DDBJ whole genome shotgun (WGS) entry which is preliminary data.</text>
</comment>
<evidence type="ECO:0000313" key="4">
    <source>
        <dbReference type="EMBL" id="TXD93494.1"/>
    </source>
</evidence>
<dbReference type="AlphaFoldDB" id="A0A5C6ZSN1"/>
<dbReference type="PANTHER" id="PTHR43877">
    <property type="entry name" value="AMINOALKYLPHOSPHONATE N-ACETYLTRANSFERASE-RELATED-RELATED"/>
    <property type="match status" value="1"/>
</dbReference>